<organism evidence="7 8">
    <name type="scientific">Glycine soja</name>
    <name type="common">Wild soybean</name>
    <dbReference type="NCBI Taxonomy" id="3848"/>
    <lineage>
        <taxon>Eukaryota</taxon>
        <taxon>Viridiplantae</taxon>
        <taxon>Streptophyta</taxon>
        <taxon>Embryophyta</taxon>
        <taxon>Tracheophyta</taxon>
        <taxon>Spermatophyta</taxon>
        <taxon>Magnoliopsida</taxon>
        <taxon>eudicotyledons</taxon>
        <taxon>Gunneridae</taxon>
        <taxon>Pentapetalae</taxon>
        <taxon>rosids</taxon>
        <taxon>fabids</taxon>
        <taxon>Fabales</taxon>
        <taxon>Fabaceae</taxon>
        <taxon>Papilionoideae</taxon>
        <taxon>50 kb inversion clade</taxon>
        <taxon>NPAAA clade</taxon>
        <taxon>indigoferoid/millettioid clade</taxon>
        <taxon>Phaseoleae</taxon>
        <taxon>Glycine</taxon>
        <taxon>Glycine subgen. Soja</taxon>
    </lineage>
</organism>
<gene>
    <name evidence="7" type="ORF">D0Y65_008944</name>
</gene>
<dbReference type="PANTHER" id="PTHR46214">
    <property type="entry name" value="ZINC FINGER, RING-CH-TYPE"/>
    <property type="match status" value="1"/>
</dbReference>
<keyword evidence="2" id="KW-0863">Zinc-finger</keyword>
<proteinExistence type="predicted"/>
<keyword evidence="5" id="KW-0472">Membrane</keyword>
<accession>A0A445KWP1</accession>
<evidence type="ECO:0000313" key="7">
    <source>
        <dbReference type="EMBL" id="RZC15309.1"/>
    </source>
</evidence>
<keyword evidence="1" id="KW-0479">Metal-binding</keyword>
<dbReference type="EMBL" id="QZWG01000004">
    <property type="protein sequence ID" value="RZC15309.1"/>
    <property type="molecule type" value="Genomic_DNA"/>
</dbReference>
<feature type="transmembrane region" description="Helical" evidence="5">
    <location>
        <begin position="268"/>
        <end position="284"/>
    </location>
</feature>
<feature type="region of interest" description="Disordered" evidence="4">
    <location>
        <begin position="1"/>
        <end position="79"/>
    </location>
</feature>
<sequence length="359" mass="39772">MDQHRSEVLDPVHDGNLSHSAEGVAIARDNISGEAGTSGEVGEDLGSDKEPKEEVKGQDKRDQENISDNLPGVDQGTSYNSRHLANQEVIETVVVIESVQTEYANEDNRKLEAIVDESGLSLVSMKTPKGVSETDKNSCVIDIKCSSRKEFYESSEGERICRICHLTSGQSLNATTVGTVESATSEDLIQLGCACKDELGIAHGHCAEAWFKLKGNSSLLFALDWYVSCWRTTIIITAPIHSLIAIPCISMMYGAWIRKMPNVKNGPLQMSALCYLLLTLATFFNHRLCEICGEAAKNVSGVTSNAFMDEWNERRFVDIDGNSSHRVVRCWRGQPFCNFLMACLVIAFVLPWFFRVNMF</sequence>
<feature type="compositionally biased region" description="Basic and acidic residues" evidence="4">
    <location>
        <begin position="1"/>
        <end position="13"/>
    </location>
</feature>
<dbReference type="GO" id="GO:0008270">
    <property type="term" value="F:zinc ion binding"/>
    <property type="evidence" value="ECO:0007669"/>
    <property type="project" value="UniProtKB-KW"/>
</dbReference>
<dbReference type="Proteomes" id="UP000289340">
    <property type="component" value="Chromosome 4"/>
</dbReference>
<reference evidence="7 8" key="1">
    <citation type="submission" date="2018-09" db="EMBL/GenBank/DDBJ databases">
        <title>A high-quality reference genome of wild soybean provides a powerful tool to mine soybean genomes.</title>
        <authorList>
            <person name="Xie M."/>
            <person name="Chung C.Y.L."/>
            <person name="Li M.-W."/>
            <person name="Wong F.-L."/>
            <person name="Chan T.-F."/>
            <person name="Lam H.-M."/>
        </authorList>
    </citation>
    <scope>NUCLEOTIDE SEQUENCE [LARGE SCALE GENOMIC DNA]</scope>
    <source>
        <strain evidence="8">cv. W05</strain>
        <tissue evidence="7">Hypocotyl of etiolated seedlings</tissue>
    </source>
</reference>
<keyword evidence="5" id="KW-1133">Transmembrane helix</keyword>
<evidence type="ECO:0000256" key="4">
    <source>
        <dbReference type="SAM" id="MobiDB-lite"/>
    </source>
</evidence>
<evidence type="ECO:0000256" key="3">
    <source>
        <dbReference type="ARBA" id="ARBA00022833"/>
    </source>
</evidence>
<name>A0A445KWP1_GLYSO</name>
<keyword evidence="5" id="KW-0812">Transmembrane</keyword>
<dbReference type="AlphaFoldDB" id="A0A445KWP1"/>
<protein>
    <recommendedName>
        <fullName evidence="6">RING-CH-type domain-containing protein</fullName>
    </recommendedName>
</protein>
<dbReference type="InterPro" id="IPR013083">
    <property type="entry name" value="Znf_RING/FYVE/PHD"/>
</dbReference>
<evidence type="ECO:0000313" key="8">
    <source>
        <dbReference type="Proteomes" id="UP000289340"/>
    </source>
</evidence>
<dbReference type="PANTHER" id="PTHR46214:SF8">
    <property type="entry name" value="RING_FYVE_PHD ZINC FINGER SUPERFAMILY PROTEIN"/>
    <property type="match status" value="1"/>
</dbReference>
<comment type="caution">
    <text evidence="7">The sequence shown here is derived from an EMBL/GenBank/DDBJ whole genome shotgun (WGS) entry which is preliminary data.</text>
</comment>
<feature type="transmembrane region" description="Helical" evidence="5">
    <location>
        <begin position="234"/>
        <end position="256"/>
    </location>
</feature>
<feature type="domain" description="RING-CH-type" evidence="6">
    <location>
        <begin position="153"/>
        <end position="229"/>
    </location>
</feature>
<dbReference type="Gene3D" id="3.30.40.10">
    <property type="entry name" value="Zinc/RING finger domain, C3HC4 (zinc finger)"/>
    <property type="match status" value="1"/>
</dbReference>
<evidence type="ECO:0000256" key="5">
    <source>
        <dbReference type="SAM" id="Phobius"/>
    </source>
</evidence>
<evidence type="ECO:0000256" key="1">
    <source>
        <dbReference type="ARBA" id="ARBA00022723"/>
    </source>
</evidence>
<dbReference type="SMART" id="SM00744">
    <property type="entry name" value="RINGv"/>
    <property type="match status" value="1"/>
</dbReference>
<dbReference type="InterPro" id="IPR011016">
    <property type="entry name" value="Znf_RING-CH"/>
</dbReference>
<keyword evidence="8" id="KW-1185">Reference proteome</keyword>
<feature type="compositionally biased region" description="Basic and acidic residues" evidence="4">
    <location>
        <begin position="46"/>
        <end position="64"/>
    </location>
</feature>
<evidence type="ECO:0000259" key="6">
    <source>
        <dbReference type="PROSITE" id="PS51292"/>
    </source>
</evidence>
<keyword evidence="3" id="KW-0862">Zinc</keyword>
<evidence type="ECO:0000256" key="2">
    <source>
        <dbReference type="ARBA" id="ARBA00022771"/>
    </source>
</evidence>
<feature type="transmembrane region" description="Helical" evidence="5">
    <location>
        <begin position="336"/>
        <end position="354"/>
    </location>
</feature>
<dbReference type="PROSITE" id="PS51292">
    <property type="entry name" value="ZF_RING_CH"/>
    <property type="match status" value="1"/>
</dbReference>